<feature type="region of interest" description="Disordered" evidence="1">
    <location>
        <begin position="92"/>
        <end position="122"/>
    </location>
</feature>
<dbReference type="GeneID" id="34614171"/>
<dbReference type="AlphaFoldDB" id="A0A1L9SUC1"/>
<protein>
    <recommendedName>
        <fullName evidence="4">SnoaL-like domain-containing protein</fullName>
    </recommendedName>
</protein>
<reference evidence="3" key="1">
    <citation type="journal article" date="2017" name="Genome Biol.">
        <title>Comparative genomics reveals high biological diversity and specific adaptations in the industrially and medically important fungal genus Aspergillus.</title>
        <authorList>
            <person name="de Vries R.P."/>
            <person name="Riley R."/>
            <person name="Wiebenga A."/>
            <person name="Aguilar-Osorio G."/>
            <person name="Amillis S."/>
            <person name="Uchima C.A."/>
            <person name="Anderluh G."/>
            <person name="Asadollahi M."/>
            <person name="Askin M."/>
            <person name="Barry K."/>
            <person name="Battaglia E."/>
            <person name="Bayram O."/>
            <person name="Benocci T."/>
            <person name="Braus-Stromeyer S.A."/>
            <person name="Caldana C."/>
            <person name="Canovas D."/>
            <person name="Cerqueira G.C."/>
            <person name="Chen F."/>
            <person name="Chen W."/>
            <person name="Choi C."/>
            <person name="Clum A."/>
            <person name="Dos Santos R.A."/>
            <person name="Damasio A.R."/>
            <person name="Diallinas G."/>
            <person name="Emri T."/>
            <person name="Fekete E."/>
            <person name="Flipphi M."/>
            <person name="Freyberg S."/>
            <person name="Gallo A."/>
            <person name="Gournas C."/>
            <person name="Habgood R."/>
            <person name="Hainaut M."/>
            <person name="Harispe M.L."/>
            <person name="Henrissat B."/>
            <person name="Hilden K.S."/>
            <person name="Hope R."/>
            <person name="Hossain A."/>
            <person name="Karabika E."/>
            <person name="Karaffa L."/>
            <person name="Karanyi Z."/>
            <person name="Krasevec N."/>
            <person name="Kuo A."/>
            <person name="Kusch H."/>
            <person name="LaButti K."/>
            <person name="Lagendijk E.L."/>
            <person name="Lapidus A."/>
            <person name="Levasseur A."/>
            <person name="Lindquist E."/>
            <person name="Lipzen A."/>
            <person name="Logrieco A.F."/>
            <person name="MacCabe A."/>
            <person name="Maekelae M.R."/>
            <person name="Malavazi I."/>
            <person name="Melin P."/>
            <person name="Meyer V."/>
            <person name="Mielnichuk N."/>
            <person name="Miskei M."/>
            <person name="Molnar A.P."/>
            <person name="Mule G."/>
            <person name="Ngan C.Y."/>
            <person name="Orejas M."/>
            <person name="Orosz E."/>
            <person name="Ouedraogo J.P."/>
            <person name="Overkamp K.M."/>
            <person name="Park H.-S."/>
            <person name="Perrone G."/>
            <person name="Piumi F."/>
            <person name="Punt P.J."/>
            <person name="Ram A.F."/>
            <person name="Ramon A."/>
            <person name="Rauscher S."/>
            <person name="Record E."/>
            <person name="Riano-Pachon D.M."/>
            <person name="Robert V."/>
            <person name="Roehrig J."/>
            <person name="Ruller R."/>
            <person name="Salamov A."/>
            <person name="Salih N.S."/>
            <person name="Samson R.A."/>
            <person name="Sandor E."/>
            <person name="Sanguinetti M."/>
            <person name="Schuetze T."/>
            <person name="Sepcic K."/>
            <person name="Shelest E."/>
            <person name="Sherlock G."/>
            <person name="Sophianopoulou V."/>
            <person name="Squina F.M."/>
            <person name="Sun H."/>
            <person name="Susca A."/>
            <person name="Todd R.B."/>
            <person name="Tsang A."/>
            <person name="Unkles S.E."/>
            <person name="van de Wiele N."/>
            <person name="van Rossen-Uffink D."/>
            <person name="Oliveira J.V."/>
            <person name="Vesth T.C."/>
            <person name="Visser J."/>
            <person name="Yu J.-H."/>
            <person name="Zhou M."/>
            <person name="Andersen M.R."/>
            <person name="Archer D.B."/>
            <person name="Baker S.E."/>
            <person name="Benoit I."/>
            <person name="Brakhage A.A."/>
            <person name="Braus G.H."/>
            <person name="Fischer R."/>
            <person name="Frisvad J.C."/>
            <person name="Goldman G.H."/>
            <person name="Houbraken J."/>
            <person name="Oakley B."/>
            <person name="Pocsi I."/>
            <person name="Scazzocchio C."/>
            <person name="Seiboth B."/>
            <person name="vanKuyk P.A."/>
            <person name="Wortman J."/>
            <person name="Dyer P.S."/>
            <person name="Grigoriev I.V."/>
        </authorList>
    </citation>
    <scope>NUCLEOTIDE SEQUENCE [LARGE SCALE GENOMIC DNA]</scope>
    <source>
        <strain evidence="3">CBS 506.65</strain>
    </source>
</reference>
<evidence type="ECO:0008006" key="4">
    <source>
        <dbReference type="Google" id="ProtNLM"/>
    </source>
</evidence>
<dbReference type="OrthoDB" id="5371016at2759"/>
<dbReference type="VEuPathDB" id="FungiDB:ASPZODRAFT_2105060"/>
<evidence type="ECO:0000313" key="3">
    <source>
        <dbReference type="Proteomes" id="UP000184188"/>
    </source>
</evidence>
<evidence type="ECO:0000256" key="1">
    <source>
        <dbReference type="SAM" id="MobiDB-lite"/>
    </source>
</evidence>
<gene>
    <name evidence="2" type="ORF">ASPZODRAFT_2105060</name>
</gene>
<organism evidence="2 3">
    <name type="scientific">Penicilliopsis zonata CBS 506.65</name>
    <dbReference type="NCBI Taxonomy" id="1073090"/>
    <lineage>
        <taxon>Eukaryota</taxon>
        <taxon>Fungi</taxon>
        <taxon>Dikarya</taxon>
        <taxon>Ascomycota</taxon>
        <taxon>Pezizomycotina</taxon>
        <taxon>Eurotiomycetes</taxon>
        <taxon>Eurotiomycetidae</taxon>
        <taxon>Eurotiales</taxon>
        <taxon>Aspergillaceae</taxon>
        <taxon>Penicilliopsis</taxon>
    </lineage>
</organism>
<keyword evidence="3" id="KW-1185">Reference proteome</keyword>
<feature type="compositionally biased region" description="Basic and acidic residues" evidence="1">
    <location>
        <begin position="92"/>
        <end position="106"/>
    </location>
</feature>
<dbReference type="EMBL" id="KV878336">
    <property type="protein sequence ID" value="OJJ50721.1"/>
    <property type="molecule type" value="Genomic_DNA"/>
</dbReference>
<sequence>MAQRSVYIHQGSADAIPGDASSGLLFLRDFFPAIDSLSGAPHPIVAFLDPQACFITNSNPPVMAQPAIAMLELRGKHVDRFHHELHMAWDIDHTPGDTDHDHDHQQQQRQQNSPTDDTKASATRTVMYDSTTGTILQPDPEKFEIRTSEFNIITLRADPTGPHGLRAVELRTFLDARPIQQRAGVLQEQFAQGAA</sequence>
<evidence type="ECO:0000313" key="2">
    <source>
        <dbReference type="EMBL" id="OJJ50721.1"/>
    </source>
</evidence>
<dbReference type="Proteomes" id="UP000184188">
    <property type="component" value="Unassembled WGS sequence"/>
</dbReference>
<accession>A0A1L9SUC1</accession>
<dbReference type="STRING" id="1073090.A0A1L9SUC1"/>
<proteinExistence type="predicted"/>
<name>A0A1L9SUC1_9EURO</name>
<dbReference type="RefSeq" id="XP_022585231.1">
    <property type="nucleotide sequence ID" value="XM_022727707.1"/>
</dbReference>